<dbReference type="AlphaFoldDB" id="A0A449AV85"/>
<evidence type="ECO:0000313" key="3">
    <source>
        <dbReference type="Proteomes" id="UP000290815"/>
    </source>
</evidence>
<sequence>MKKSNNLKLIINIMAVVSFILLFLSGILRIAKVPLMLISLGIPFQILSIVSFFEMITLILIISIVFINWFVFGINKGQNNSFYSILTYWISLIVVLTILFLNLSFFAFSNNLLEIGSSSILTGLWEILLSALLAVVTIYTLLKNRADIQKTNKEQDIQNNLNPDQE</sequence>
<protein>
    <submittedName>
        <fullName evidence="2">Uncharacterized protein</fullName>
    </submittedName>
</protein>
<feature type="transmembrane region" description="Helical" evidence="1">
    <location>
        <begin position="86"/>
        <end position="108"/>
    </location>
</feature>
<dbReference type="Proteomes" id="UP000290815">
    <property type="component" value="Chromosome"/>
</dbReference>
<keyword evidence="1" id="KW-0812">Transmembrane</keyword>
<evidence type="ECO:0000256" key="1">
    <source>
        <dbReference type="SAM" id="Phobius"/>
    </source>
</evidence>
<dbReference type="KEGG" id="mgly:NCTC10194_00401"/>
<reference evidence="2 3" key="1">
    <citation type="submission" date="2019-01" db="EMBL/GenBank/DDBJ databases">
        <authorList>
            <consortium name="Pathogen Informatics"/>
        </authorList>
    </citation>
    <scope>NUCLEOTIDE SEQUENCE [LARGE SCALE GENOMIC DNA]</scope>
    <source>
        <strain evidence="2 3">NCTC10194</strain>
    </source>
</reference>
<dbReference type="EMBL" id="LR215024">
    <property type="protein sequence ID" value="VEU70390.1"/>
    <property type="molecule type" value="Genomic_DNA"/>
</dbReference>
<proteinExistence type="predicted"/>
<feature type="transmembrane region" description="Helical" evidence="1">
    <location>
        <begin position="9"/>
        <end position="31"/>
    </location>
</feature>
<organism evidence="2 3">
    <name type="scientific">Mycoplasmopsis glycophila</name>
    <dbReference type="NCBI Taxonomy" id="171285"/>
    <lineage>
        <taxon>Bacteria</taxon>
        <taxon>Bacillati</taxon>
        <taxon>Mycoplasmatota</taxon>
        <taxon>Mycoplasmoidales</taxon>
        <taxon>Metamycoplasmataceae</taxon>
        <taxon>Mycoplasmopsis</taxon>
    </lineage>
</organism>
<dbReference type="RefSeq" id="WP_027333344.1">
    <property type="nucleotide sequence ID" value="NZ_LR215024.1"/>
</dbReference>
<feature type="transmembrane region" description="Helical" evidence="1">
    <location>
        <begin position="120"/>
        <end position="142"/>
    </location>
</feature>
<feature type="transmembrane region" description="Helical" evidence="1">
    <location>
        <begin position="51"/>
        <end position="74"/>
    </location>
</feature>
<keyword evidence="1" id="KW-1133">Transmembrane helix</keyword>
<accession>A0A449AV85</accession>
<keyword evidence="3" id="KW-1185">Reference proteome</keyword>
<gene>
    <name evidence="2" type="ORF">NCTC10194_00401</name>
</gene>
<name>A0A449AV85_9BACT</name>
<evidence type="ECO:0000313" key="2">
    <source>
        <dbReference type="EMBL" id="VEU70390.1"/>
    </source>
</evidence>
<keyword evidence="1" id="KW-0472">Membrane</keyword>